<accession>A0A133UZD8</accession>
<dbReference type="Proteomes" id="UP000070520">
    <property type="component" value="Unassembled WGS sequence"/>
</dbReference>
<evidence type="ECO:0000313" key="2">
    <source>
        <dbReference type="Proteomes" id="UP000070520"/>
    </source>
</evidence>
<dbReference type="EMBL" id="LHXW01000037">
    <property type="protein sequence ID" value="KXA99555.1"/>
    <property type="molecule type" value="Genomic_DNA"/>
</dbReference>
<organism evidence="1 2">
    <name type="scientific">candidate division MSBL1 archaeon SCGC-AAA261C02</name>
    <dbReference type="NCBI Taxonomy" id="1698272"/>
    <lineage>
        <taxon>Archaea</taxon>
        <taxon>Methanobacteriati</taxon>
        <taxon>Methanobacteriota</taxon>
        <taxon>candidate division MSBL1</taxon>
    </lineage>
</organism>
<evidence type="ECO:0008006" key="3">
    <source>
        <dbReference type="Google" id="ProtNLM"/>
    </source>
</evidence>
<dbReference type="InterPro" id="IPR035093">
    <property type="entry name" value="RelE/ParE_toxin_dom_sf"/>
</dbReference>
<dbReference type="SUPFAM" id="SSF143011">
    <property type="entry name" value="RelE-like"/>
    <property type="match status" value="1"/>
</dbReference>
<reference evidence="1 2" key="1">
    <citation type="journal article" date="2016" name="Sci. Rep.">
        <title>Metabolic traits of an uncultured archaeal lineage -MSBL1- from brine pools of the Red Sea.</title>
        <authorList>
            <person name="Mwirichia R."/>
            <person name="Alam I."/>
            <person name="Rashid M."/>
            <person name="Vinu M."/>
            <person name="Ba-Alawi W."/>
            <person name="Anthony Kamau A."/>
            <person name="Kamanda Ngugi D."/>
            <person name="Goker M."/>
            <person name="Klenk H.P."/>
            <person name="Bajic V."/>
            <person name="Stingl U."/>
        </authorList>
    </citation>
    <scope>NUCLEOTIDE SEQUENCE [LARGE SCALE GENOMIC DNA]</scope>
    <source>
        <strain evidence="1">SCGC-AAA261C02</strain>
    </source>
</reference>
<sequence length="105" mass="12561">MPYGVWLSEEAAEDRENLSEEQERKLLWWRDRLKQDVTVGDHIRKSQIPSALREKYGINNLWRLELPEEWRILYTIASRPAGNPVVIILRILSHKHYDRLFGYTS</sequence>
<name>A0A133UZD8_9EURY</name>
<protein>
    <recommendedName>
        <fullName evidence="3">Addiction module toxin RelE</fullName>
    </recommendedName>
</protein>
<comment type="caution">
    <text evidence="1">The sequence shown here is derived from an EMBL/GenBank/DDBJ whole genome shotgun (WGS) entry which is preliminary data.</text>
</comment>
<gene>
    <name evidence="1" type="ORF">AKJ42_02965</name>
</gene>
<dbReference type="AlphaFoldDB" id="A0A133UZD8"/>
<evidence type="ECO:0000313" key="1">
    <source>
        <dbReference type="EMBL" id="KXA99555.1"/>
    </source>
</evidence>
<proteinExistence type="predicted"/>
<keyword evidence="2" id="KW-1185">Reference proteome</keyword>